<dbReference type="SUPFAM" id="SSF81321">
    <property type="entry name" value="Family A G protein-coupled receptor-like"/>
    <property type="match status" value="1"/>
</dbReference>
<keyword evidence="1" id="KW-0472">Membrane</keyword>
<feature type="transmembrane region" description="Helical" evidence="1">
    <location>
        <begin position="92"/>
        <end position="112"/>
    </location>
</feature>
<gene>
    <name evidence="2" type="ORF">CUNI_LOCUS1669</name>
</gene>
<comment type="caution">
    <text evidence="2">The sequence shown here is derived from an EMBL/GenBank/DDBJ whole genome shotgun (WGS) entry which is preliminary data.</text>
</comment>
<dbReference type="AlphaFoldDB" id="A0A8S3YL15"/>
<feature type="transmembrane region" description="Helical" evidence="1">
    <location>
        <begin position="64"/>
        <end position="86"/>
    </location>
</feature>
<evidence type="ECO:0008006" key="4">
    <source>
        <dbReference type="Google" id="ProtNLM"/>
    </source>
</evidence>
<sequence>AGPARGRSHTSRTGNDPSDIYGYFDSRLYHVAGNGTGSAFSSIFDECDSDFGDEDLPFVHYLPLVLYPFLLLQGIVGNLLAIPVLVSVSRTAWSTVFYLACLGGTDLMLLLIRCGDA</sequence>
<name>A0A8S3YL15_9EUPU</name>
<feature type="non-terminal residue" evidence="2">
    <location>
        <position position="1"/>
    </location>
</feature>
<keyword evidence="1" id="KW-0812">Transmembrane</keyword>
<feature type="non-terminal residue" evidence="2">
    <location>
        <position position="117"/>
    </location>
</feature>
<organism evidence="2 3">
    <name type="scientific">Candidula unifasciata</name>
    <dbReference type="NCBI Taxonomy" id="100452"/>
    <lineage>
        <taxon>Eukaryota</taxon>
        <taxon>Metazoa</taxon>
        <taxon>Spiralia</taxon>
        <taxon>Lophotrochozoa</taxon>
        <taxon>Mollusca</taxon>
        <taxon>Gastropoda</taxon>
        <taxon>Heterobranchia</taxon>
        <taxon>Euthyneura</taxon>
        <taxon>Panpulmonata</taxon>
        <taxon>Eupulmonata</taxon>
        <taxon>Stylommatophora</taxon>
        <taxon>Helicina</taxon>
        <taxon>Helicoidea</taxon>
        <taxon>Geomitridae</taxon>
        <taxon>Candidula</taxon>
    </lineage>
</organism>
<keyword evidence="1" id="KW-1133">Transmembrane helix</keyword>
<dbReference type="Proteomes" id="UP000678393">
    <property type="component" value="Unassembled WGS sequence"/>
</dbReference>
<evidence type="ECO:0000256" key="1">
    <source>
        <dbReference type="SAM" id="Phobius"/>
    </source>
</evidence>
<reference evidence="2" key="1">
    <citation type="submission" date="2021-04" db="EMBL/GenBank/DDBJ databases">
        <authorList>
            <consortium name="Molecular Ecology Group"/>
        </authorList>
    </citation>
    <scope>NUCLEOTIDE SEQUENCE</scope>
</reference>
<evidence type="ECO:0000313" key="3">
    <source>
        <dbReference type="Proteomes" id="UP000678393"/>
    </source>
</evidence>
<accession>A0A8S3YL15</accession>
<proteinExistence type="predicted"/>
<protein>
    <recommendedName>
        <fullName evidence="4">G-protein coupled receptors family 1 profile domain-containing protein</fullName>
    </recommendedName>
</protein>
<evidence type="ECO:0000313" key="2">
    <source>
        <dbReference type="EMBL" id="CAG5116111.1"/>
    </source>
</evidence>
<keyword evidence="3" id="KW-1185">Reference proteome</keyword>
<dbReference type="OrthoDB" id="9990906at2759"/>
<dbReference type="EMBL" id="CAJHNH020000213">
    <property type="protein sequence ID" value="CAG5116111.1"/>
    <property type="molecule type" value="Genomic_DNA"/>
</dbReference>